<dbReference type="Gene3D" id="1.25.40.10">
    <property type="entry name" value="Tetratricopeptide repeat domain"/>
    <property type="match status" value="4"/>
</dbReference>
<accession>A0AAV6XYE8</accession>
<feature type="repeat" description="PPR" evidence="10">
    <location>
        <begin position="213"/>
        <end position="247"/>
    </location>
</feature>
<dbReference type="NCBIfam" id="TIGR00527">
    <property type="entry name" value="gcvH"/>
    <property type="match status" value="1"/>
</dbReference>
<comment type="similarity">
    <text evidence="3">Belongs to the PPR family. P subfamily.</text>
</comment>
<feature type="repeat" description="PPR" evidence="10">
    <location>
        <begin position="283"/>
        <end position="317"/>
    </location>
</feature>
<dbReference type="InterPro" id="IPR011990">
    <property type="entry name" value="TPR-like_helical_dom_sf"/>
</dbReference>
<dbReference type="SUPFAM" id="SSF81901">
    <property type="entry name" value="HCP-like"/>
    <property type="match status" value="1"/>
</dbReference>
<dbReference type="InterPro" id="IPR000089">
    <property type="entry name" value="Biotin_lipoyl"/>
</dbReference>
<dbReference type="Pfam" id="PF13041">
    <property type="entry name" value="PPR_2"/>
    <property type="match status" value="4"/>
</dbReference>
<evidence type="ECO:0000256" key="1">
    <source>
        <dbReference type="ARBA" id="ARBA00001938"/>
    </source>
</evidence>
<dbReference type="NCBIfam" id="NF002270">
    <property type="entry name" value="PRK01202.1"/>
    <property type="match status" value="1"/>
</dbReference>
<dbReference type="InterPro" id="IPR011053">
    <property type="entry name" value="Single_hybrid_motif"/>
</dbReference>
<evidence type="ECO:0000313" key="12">
    <source>
        <dbReference type="EMBL" id="KAG8385112.1"/>
    </source>
</evidence>
<feature type="repeat" description="PPR" evidence="10">
    <location>
        <begin position="318"/>
        <end position="352"/>
    </location>
</feature>
<evidence type="ECO:0000256" key="7">
    <source>
        <dbReference type="ARBA" id="ARBA00022946"/>
    </source>
</evidence>
<dbReference type="PROSITE" id="PS50968">
    <property type="entry name" value="BIOTINYL_LIPOYL"/>
    <property type="match status" value="1"/>
</dbReference>
<evidence type="ECO:0000256" key="10">
    <source>
        <dbReference type="PROSITE-ProRule" id="PRU00708"/>
    </source>
</evidence>
<dbReference type="GO" id="GO:0005960">
    <property type="term" value="C:glycine cleavage complex"/>
    <property type="evidence" value="ECO:0007669"/>
    <property type="project" value="InterPro"/>
</dbReference>
<comment type="similarity">
    <text evidence="4">Belongs to the GcvH family.</text>
</comment>
<feature type="repeat" description="PPR" evidence="10">
    <location>
        <begin position="388"/>
        <end position="422"/>
    </location>
</feature>
<gene>
    <name evidence="12" type="ORF">BUALT_Bualt03G0007500</name>
</gene>
<dbReference type="AlphaFoldDB" id="A0AAV6XYE8"/>
<dbReference type="PROSITE" id="PS51375">
    <property type="entry name" value="PPR"/>
    <property type="match status" value="11"/>
</dbReference>
<feature type="repeat" description="PPR" evidence="10">
    <location>
        <begin position="493"/>
        <end position="527"/>
    </location>
</feature>
<keyword evidence="8" id="KW-0496">Mitochondrion</keyword>
<dbReference type="CDD" id="cd06848">
    <property type="entry name" value="GCS_H"/>
    <property type="match status" value="1"/>
</dbReference>
<feature type="repeat" description="PPR" evidence="10">
    <location>
        <begin position="248"/>
        <end position="282"/>
    </location>
</feature>
<evidence type="ECO:0000256" key="8">
    <source>
        <dbReference type="ARBA" id="ARBA00023128"/>
    </source>
</evidence>
<evidence type="ECO:0000256" key="5">
    <source>
        <dbReference type="ARBA" id="ARBA00022737"/>
    </source>
</evidence>
<comment type="cofactor">
    <cofactor evidence="1">
        <name>(R)-lipoate</name>
        <dbReference type="ChEBI" id="CHEBI:83088"/>
    </cofactor>
</comment>
<name>A0AAV6XYE8_9LAMI</name>
<dbReference type="Pfam" id="PF01597">
    <property type="entry name" value="GCV_H"/>
    <property type="match status" value="1"/>
</dbReference>
<dbReference type="InterPro" id="IPR002885">
    <property type="entry name" value="PPR_rpt"/>
</dbReference>
<evidence type="ECO:0000256" key="4">
    <source>
        <dbReference type="ARBA" id="ARBA00009249"/>
    </source>
</evidence>
<feature type="repeat" description="PPR" evidence="10">
    <location>
        <begin position="563"/>
        <end position="597"/>
    </location>
</feature>
<reference evidence="12" key="1">
    <citation type="submission" date="2019-10" db="EMBL/GenBank/DDBJ databases">
        <authorList>
            <person name="Zhang R."/>
            <person name="Pan Y."/>
            <person name="Wang J."/>
            <person name="Ma R."/>
            <person name="Yu S."/>
        </authorList>
    </citation>
    <scope>NUCLEOTIDE SEQUENCE</scope>
    <source>
        <strain evidence="12">LA-IB0</strain>
        <tissue evidence="12">Leaf</tissue>
    </source>
</reference>
<dbReference type="Proteomes" id="UP000826271">
    <property type="component" value="Unassembled WGS sequence"/>
</dbReference>
<evidence type="ECO:0000256" key="2">
    <source>
        <dbReference type="ARBA" id="ARBA00004173"/>
    </source>
</evidence>
<dbReference type="PANTHER" id="PTHR47941">
    <property type="entry name" value="PENTATRICOPEPTIDE REPEAT-CONTAINING PROTEIN 3, MITOCHONDRIAL"/>
    <property type="match status" value="1"/>
</dbReference>
<organism evidence="12 13">
    <name type="scientific">Buddleja alternifolia</name>
    <dbReference type="NCBI Taxonomy" id="168488"/>
    <lineage>
        <taxon>Eukaryota</taxon>
        <taxon>Viridiplantae</taxon>
        <taxon>Streptophyta</taxon>
        <taxon>Embryophyta</taxon>
        <taxon>Tracheophyta</taxon>
        <taxon>Spermatophyta</taxon>
        <taxon>Magnoliopsida</taxon>
        <taxon>eudicotyledons</taxon>
        <taxon>Gunneridae</taxon>
        <taxon>Pentapetalae</taxon>
        <taxon>asterids</taxon>
        <taxon>lamiids</taxon>
        <taxon>Lamiales</taxon>
        <taxon>Scrophulariaceae</taxon>
        <taxon>Buddlejeae</taxon>
        <taxon>Buddleja</taxon>
    </lineage>
</organism>
<dbReference type="Gene3D" id="2.40.50.100">
    <property type="match status" value="1"/>
</dbReference>
<comment type="subcellular location">
    <subcellularLocation>
        <location evidence="2">Mitochondrion</location>
    </subcellularLocation>
</comment>
<keyword evidence="7" id="KW-0809">Transit peptide</keyword>
<dbReference type="SUPFAM" id="SSF51230">
    <property type="entry name" value="Single hybrid motif"/>
    <property type="match status" value="1"/>
</dbReference>
<keyword evidence="5" id="KW-0677">Repeat</keyword>
<proteinExistence type="inferred from homology"/>
<evidence type="ECO:0000256" key="6">
    <source>
        <dbReference type="ARBA" id="ARBA00022823"/>
    </source>
</evidence>
<dbReference type="HAMAP" id="MF_00272">
    <property type="entry name" value="GcvH"/>
    <property type="match status" value="1"/>
</dbReference>
<feature type="repeat" description="PPR" evidence="10">
    <location>
        <begin position="458"/>
        <end position="492"/>
    </location>
</feature>
<evidence type="ECO:0000259" key="11">
    <source>
        <dbReference type="PROSITE" id="PS50968"/>
    </source>
</evidence>
<dbReference type="InterPro" id="IPR017453">
    <property type="entry name" value="GCV_H_sub"/>
</dbReference>
<dbReference type="Pfam" id="PF01535">
    <property type="entry name" value="PPR"/>
    <property type="match status" value="2"/>
</dbReference>
<dbReference type="NCBIfam" id="TIGR00756">
    <property type="entry name" value="PPR"/>
    <property type="match status" value="10"/>
</dbReference>
<feature type="repeat" description="PPR" evidence="10">
    <location>
        <begin position="528"/>
        <end position="562"/>
    </location>
</feature>
<dbReference type="InterPro" id="IPR003016">
    <property type="entry name" value="2-oxoA_DH_lipoyl-BS"/>
</dbReference>
<feature type="repeat" description="PPR" evidence="10">
    <location>
        <begin position="353"/>
        <end position="387"/>
    </location>
</feature>
<dbReference type="GO" id="GO:0005739">
    <property type="term" value="C:mitochondrion"/>
    <property type="evidence" value="ECO:0007669"/>
    <property type="project" value="UniProtKB-SubCell"/>
</dbReference>
<evidence type="ECO:0000256" key="9">
    <source>
        <dbReference type="PIRSR" id="PIRSR617453-50"/>
    </source>
</evidence>
<dbReference type="InterPro" id="IPR002930">
    <property type="entry name" value="GCV_H"/>
</dbReference>
<keyword evidence="6 9" id="KW-0450">Lipoyl</keyword>
<dbReference type="InterPro" id="IPR033753">
    <property type="entry name" value="GCV_H/Fam206"/>
</dbReference>
<sequence length="811" mass="91744">MQNIARKFCRMDIKAWGGTNTLDFALENLRTTFSPKSLEEKAEWKKGFRSHSNHMECGLRLSVKCPVNYITIKQRQCECGFKWRAKGASVESTKKWKHDSLFIDKSGKLRNFNHKKVSRKKGGSLRGQGWKYGSGFVDGIFPVLSPIAQEILKFVQKEVDLSRIWSSLDNLPPTNTTWDDLISIAVRLRLNKQWDPIIVMCEWILQRSSFKPDVICYNLLLEAYGHKLRFKKAQSTYLHLLEARCIPTQDTYALLLKAYCKCGLLEHAEAVFTEMRKNDLPPSTTVYNAYIDGLLKGRESQQALAIFQRMKGENCEPTAETYTMIINLYGKENRSYMALEVFEEMKRRKCKPNICTYTALVNACARDGLCEKAEEIFEQLQEAGHEPDVYAYNALMEAYSRASFPYGAAEIFSLMQQMGCEPDRASYNIMLDAYGRSGLHEGAQAVFDEMKRLGIEPTMKSHMLLISAYSRMGNVLKCEEIMNQMHESGLKPDTFVLNAMLNLYGRLGQFDKMEKVLSVLEKGPCKPDISTYNILINIYGRSGFVDKMEELFVSLPSKNLKADVVTWTARLGAYSRKKQYKRCIEIFEEMIDSGCYPDGGTAKVLLSSCSSEDQIEQVTTESEVKAVGGSSYLAFKLETWRQGCGHQGLLHTLGSLFLTEVLQLRSDKHYRFCTLDQQEIIAVIKDLKYADSHEWVKVEGNSATVGITDHAQDHLGDVVYVELPDEGAEVTQGASFGAVESVKATSDINSPISGKVVEVNTKLSDSPGLVNASPYENGWIIKVEISNTDELNCLMDPEQYTKFCEEEDAKH</sequence>
<dbReference type="Pfam" id="PF13812">
    <property type="entry name" value="PPR_3"/>
    <property type="match status" value="1"/>
</dbReference>
<feature type="repeat" description="PPR" evidence="10">
    <location>
        <begin position="423"/>
        <end position="457"/>
    </location>
</feature>
<feature type="domain" description="Lipoyl-binding" evidence="11">
    <location>
        <begin position="702"/>
        <end position="784"/>
    </location>
</feature>
<feature type="modified residue" description="N6-lipoyllysine" evidence="9">
    <location>
        <position position="743"/>
    </location>
</feature>
<keyword evidence="13" id="KW-1185">Reference proteome</keyword>
<dbReference type="GO" id="GO:0019464">
    <property type="term" value="P:glycine decarboxylation via glycine cleavage system"/>
    <property type="evidence" value="ECO:0007669"/>
    <property type="project" value="InterPro"/>
</dbReference>
<dbReference type="EMBL" id="WHWC01000003">
    <property type="protein sequence ID" value="KAG8385112.1"/>
    <property type="molecule type" value="Genomic_DNA"/>
</dbReference>
<dbReference type="PROSITE" id="PS00189">
    <property type="entry name" value="LIPOYL"/>
    <property type="match status" value="1"/>
</dbReference>
<evidence type="ECO:0000256" key="3">
    <source>
        <dbReference type="ARBA" id="ARBA00007626"/>
    </source>
</evidence>
<comment type="caution">
    <text evidence="12">The sequence shown here is derived from an EMBL/GenBank/DDBJ whole genome shotgun (WGS) entry which is preliminary data.</text>
</comment>
<evidence type="ECO:0000313" key="13">
    <source>
        <dbReference type="Proteomes" id="UP000826271"/>
    </source>
</evidence>
<protein>
    <recommendedName>
        <fullName evidence="11">Lipoyl-binding domain-containing protein</fullName>
    </recommendedName>
</protein>